<dbReference type="Pfam" id="PF00420">
    <property type="entry name" value="Oxidored_q2"/>
    <property type="match status" value="1"/>
</dbReference>
<keyword evidence="4 8" id="KW-0812">Transmembrane</keyword>
<keyword evidence="10" id="KW-1185">Reference proteome</keyword>
<proteinExistence type="inferred from homology"/>
<keyword evidence="6 8" id="KW-0472">Membrane</keyword>
<evidence type="ECO:0000256" key="5">
    <source>
        <dbReference type="ARBA" id="ARBA00022989"/>
    </source>
</evidence>
<dbReference type="Proteomes" id="UP000198122">
    <property type="component" value="Unassembled WGS sequence"/>
</dbReference>
<evidence type="ECO:0000256" key="7">
    <source>
        <dbReference type="SAM" id="MobiDB-lite"/>
    </source>
</evidence>
<name>A0A212T4U6_9MICO</name>
<evidence type="ECO:0000256" key="2">
    <source>
        <dbReference type="ARBA" id="ARBA00010388"/>
    </source>
</evidence>
<dbReference type="NCBIfam" id="NF005929">
    <property type="entry name" value="PRK07946.1"/>
    <property type="match status" value="1"/>
</dbReference>
<organism evidence="9 10">
    <name type="scientific">Kytococcus aerolatus</name>
    <dbReference type="NCBI Taxonomy" id="592308"/>
    <lineage>
        <taxon>Bacteria</taxon>
        <taxon>Bacillati</taxon>
        <taxon>Actinomycetota</taxon>
        <taxon>Actinomycetes</taxon>
        <taxon>Micrococcales</taxon>
        <taxon>Kytococcaceae</taxon>
        <taxon>Kytococcus</taxon>
    </lineage>
</organism>
<evidence type="ECO:0000313" key="10">
    <source>
        <dbReference type="Proteomes" id="UP000198122"/>
    </source>
</evidence>
<feature type="transmembrane region" description="Helical" evidence="8">
    <location>
        <begin position="6"/>
        <end position="27"/>
    </location>
</feature>
<evidence type="ECO:0000256" key="6">
    <source>
        <dbReference type="ARBA" id="ARBA00023136"/>
    </source>
</evidence>
<dbReference type="OrthoDB" id="9799219at2"/>
<evidence type="ECO:0000256" key="1">
    <source>
        <dbReference type="ARBA" id="ARBA00004651"/>
    </source>
</evidence>
<evidence type="ECO:0000256" key="3">
    <source>
        <dbReference type="ARBA" id="ARBA00022475"/>
    </source>
</evidence>
<evidence type="ECO:0000313" key="9">
    <source>
        <dbReference type="EMBL" id="SNC61039.1"/>
    </source>
</evidence>
<dbReference type="PANTHER" id="PTHR34583">
    <property type="entry name" value="ANTIPORTER SUBUNIT MNHC2-RELATED"/>
    <property type="match status" value="1"/>
</dbReference>
<dbReference type="InterPro" id="IPR039428">
    <property type="entry name" value="NUOK/Mnh_C1-like"/>
</dbReference>
<feature type="transmembrane region" description="Helical" evidence="8">
    <location>
        <begin position="74"/>
        <end position="96"/>
    </location>
</feature>
<dbReference type="GO" id="GO:0005886">
    <property type="term" value="C:plasma membrane"/>
    <property type="evidence" value="ECO:0007669"/>
    <property type="project" value="UniProtKB-SubCell"/>
</dbReference>
<dbReference type="RefSeq" id="WP_088817415.1">
    <property type="nucleotide sequence ID" value="NZ_FYEZ01000001.1"/>
</dbReference>
<keyword evidence="5 8" id="KW-1133">Transmembrane helix</keyword>
<reference evidence="9 10" key="1">
    <citation type="submission" date="2017-06" db="EMBL/GenBank/DDBJ databases">
        <authorList>
            <person name="Kim H.J."/>
            <person name="Triplett B.A."/>
        </authorList>
    </citation>
    <scope>NUCLEOTIDE SEQUENCE [LARGE SCALE GENOMIC DNA]</scope>
    <source>
        <strain evidence="9 10">DSM 22179</strain>
    </source>
</reference>
<comment type="similarity">
    <text evidence="2">Belongs to the CPA3 antiporters (TC 2.A.63) subunit C family.</text>
</comment>
<dbReference type="Gene3D" id="1.10.287.3510">
    <property type="match status" value="1"/>
</dbReference>
<dbReference type="PANTHER" id="PTHR34583:SF2">
    <property type="entry name" value="ANTIPORTER SUBUNIT MNHC2-RELATED"/>
    <property type="match status" value="1"/>
</dbReference>
<feature type="compositionally biased region" description="Acidic residues" evidence="7">
    <location>
        <begin position="133"/>
        <end position="150"/>
    </location>
</feature>
<sequence>MSTAMAPSLILVLTGALLVGCGVYLLLARSMVRMLLGFVLLGNGVNLVFLAVSSPPGLPPLVGEVDPERMADPLPQAMMLTAIVISLGLVSFLLALAHRSWELSGTDRVTVDPEDLRIVMRADRQDMSGSDFTGDDDLTPDDIDDEDLDAEGDHYMQMAVRRYRERRRETRQARARAFRPREGRGSPVVVPRLGARRLKDDEEGRP</sequence>
<feature type="transmembrane region" description="Helical" evidence="8">
    <location>
        <begin position="34"/>
        <end position="54"/>
    </location>
</feature>
<feature type="region of interest" description="Disordered" evidence="7">
    <location>
        <begin position="164"/>
        <end position="206"/>
    </location>
</feature>
<feature type="compositionally biased region" description="Basic and acidic residues" evidence="7">
    <location>
        <begin position="197"/>
        <end position="206"/>
    </location>
</feature>
<comment type="subcellular location">
    <subcellularLocation>
        <location evidence="1">Cell membrane</location>
        <topology evidence="1">Multi-pass membrane protein</topology>
    </subcellularLocation>
</comment>
<dbReference type="EMBL" id="FYEZ01000001">
    <property type="protein sequence ID" value="SNC61039.1"/>
    <property type="molecule type" value="Genomic_DNA"/>
</dbReference>
<evidence type="ECO:0000256" key="8">
    <source>
        <dbReference type="SAM" id="Phobius"/>
    </source>
</evidence>
<keyword evidence="3" id="KW-1003">Cell membrane</keyword>
<protein>
    <submittedName>
        <fullName evidence="9">Multicomponent Na+:H+ antiporter subunit C</fullName>
    </submittedName>
</protein>
<gene>
    <name evidence="9" type="ORF">SAMN05445756_0401</name>
</gene>
<dbReference type="AlphaFoldDB" id="A0A212T4U6"/>
<dbReference type="InterPro" id="IPR050601">
    <property type="entry name" value="CPA3_antiporter_subunitC"/>
</dbReference>
<accession>A0A212T4U6</accession>
<evidence type="ECO:0000256" key="4">
    <source>
        <dbReference type="ARBA" id="ARBA00022692"/>
    </source>
</evidence>
<feature type="region of interest" description="Disordered" evidence="7">
    <location>
        <begin position="127"/>
        <end position="151"/>
    </location>
</feature>